<dbReference type="Pfam" id="PF00754">
    <property type="entry name" value="F5_F8_type_C"/>
    <property type="match status" value="1"/>
</dbReference>
<protein>
    <recommendedName>
        <fullName evidence="1">F5/8 type C domain-containing protein</fullName>
    </recommendedName>
</protein>
<dbReference type="AlphaFoldDB" id="A0A0F8ZDN0"/>
<sequence length="182" mass="20155">MVAKHSVLAGGNANVTQDSDGIEVSVPEEQRDELNTIIKLEFDKSVMDIQPIFTKIKTLMTGSTPMASGVFPGYPTELAFDGDPGTRWGGAVDSKSGWLGTDLGIPKTFNHVWISEAYDRVRKFELQIKTEDAWRTIHTGTTLGPDYSANFEPVTAQHVRLNILEATDVPTIWEFQLFAPKK</sequence>
<evidence type="ECO:0000313" key="2">
    <source>
        <dbReference type="EMBL" id="KKK84055.1"/>
    </source>
</evidence>
<feature type="domain" description="F5/8 type C" evidence="1">
    <location>
        <begin position="42"/>
        <end position="180"/>
    </location>
</feature>
<accession>A0A0F8ZDN0</accession>
<dbReference type="Gene3D" id="2.60.120.260">
    <property type="entry name" value="Galactose-binding domain-like"/>
    <property type="match status" value="1"/>
</dbReference>
<dbReference type="EMBL" id="LAZR01051948">
    <property type="protein sequence ID" value="KKK84055.1"/>
    <property type="molecule type" value="Genomic_DNA"/>
</dbReference>
<reference evidence="2" key="1">
    <citation type="journal article" date="2015" name="Nature">
        <title>Complex archaea that bridge the gap between prokaryotes and eukaryotes.</title>
        <authorList>
            <person name="Spang A."/>
            <person name="Saw J.H."/>
            <person name="Jorgensen S.L."/>
            <person name="Zaremba-Niedzwiedzka K."/>
            <person name="Martijn J."/>
            <person name="Lind A.E."/>
            <person name="van Eijk R."/>
            <person name="Schleper C."/>
            <person name="Guy L."/>
            <person name="Ettema T.J."/>
        </authorList>
    </citation>
    <scope>NUCLEOTIDE SEQUENCE</scope>
</reference>
<proteinExistence type="predicted"/>
<name>A0A0F8ZDN0_9ZZZZ</name>
<gene>
    <name evidence="2" type="ORF">LCGC14_2787200</name>
</gene>
<dbReference type="PROSITE" id="PS50022">
    <property type="entry name" value="FA58C_3"/>
    <property type="match status" value="1"/>
</dbReference>
<organism evidence="2">
    <name type="scientific">marine sediment metagenome</name>
    <dbReference type="NCBI Taxonomy" id="412755"/>
    <lineage>
        <taxon>unclassified sequences</taxon>
        <taxon>metagenomes</taxon>
        <taxon>ecological metagenomes</taxon>
    </lineage>
</organism>
<evidence type="ECO:0000259" key="1">
    <source>
        <dbReference type="PROSITE" id="PS50022"/>
    </source>
</evidence>
<dbReference type="SUPFAM" id="SSF49785">
    <property type="entry name" value="Galactose-binding domain-like"/>
    <property type="match status" value="1"/>
</dbReference>
<dbReference type="InterPro" id="IPR008979">
    <property type="entry name" value="Galactose-bd-like_sf"/>
</dbReference>
<dbReference type="InterPro" id="IPR000421">
    <property type="entry name" value="FA58C"/>
</dbReference>
<comment type="caution">
    <text evidence="2">The sequence shown here is derived from an EMBL/GenBank/DDBJ whole genome shotgun (WGS) entry which is preliminary data.</text>
</comment>